<dbReference type="AlphaFoldDB" id="A0A0H5Q571"/>
<geneLocation type="plasmid" evidence="2">
    <name>pRGFK1137</name>
</geneLocation>
<evidence type="ECO:0000256" key="1">
    <source>
        <dbReference type="SAM" id="Coils"/>
    </source>
</evidence>
<accession>A0A0H5Q571</accession>
<reference evidence="2" key="1">
    <citation type="submission" date="2015-06" db="EMBL/GenBank/DDBJ databases">
        <authorList>
            <person name="Joergensen T."/>
        </authorList>
    </citation>
    <scope>NUCLEOTIDE SEQUENCE</scope>
    <source>
        <plasmid evidence="2">pRGFK1137</plasmid>
    </source>
</reference>
<feature type="coiled-coil region" evidence="1">
    <location>
        <begin position="3"/>
        <end position="54"/>
    </location>
</feature>
<keyword evidence="2" id="KW-0614">Plasmid</keyword>
<dbReference type="EMBL" id="LN853717">
    <property type="protein sequence ID" value="CRY96549.1"/>
    <property type="molecule type" value="Genomic_DNA"/>
</dbReference>
<reference evidence="2" key="2">
    <citation type="submission" date="2015-07" db="EMBL/GenBank/DDBJ databases">
        <title>Plasmids, circular viruses and viroids from rat gut.</title>
        <authorList>
            <person name="Jorgensen T.J."/>
            <person name="Hansen M.A."/>
            <person name="Xu Z."/>
            <person name="Tabak M.A."/>
            <person name="Sorensen S.J."/>
            <person name="Hansen L.H."/>
        </authorList>
    </citation>
    <scope>NUCLEOTIDE SEQUENCE</scope>
    <source>
        <plasmid evidence="2">pRGFK1137</plasmid>
    </source>
</reference>
<keyword evidence="1" id="KW-0175">Coiled coil</keyword>
<name>A0A0H5Q571_9ZZZZ</name>
<protein>
    <submittedName>
        <fullName evidence="2">Uncharacterized protein</fullName>
    </submittedName>
</protein>
<proteinExistence type="predicted"/>
<evidence type="ECO:0000313" key="2">
    <source>
        <dbReference type="EMBL" id="CRY96549.1"/>
    </source>
</evidence>
<organism evidence="2">
    <name type="scientific">uncultured prokaryote</name>
    <dbReference type="NCBI Taxonomy" id="198431"/>
    <lineage>
        <taxon>unclassified sequences</taxon>
        <taxon>environmental samples</taxon>
    </lineage>
</organism>
<sequence>MSSQKIKEQIEKIEQQKKIELEKIEQLKRQQIAAKQKLRAVESAEKRKDDTKLKILMGAYLEKILKESPQTVQFHKTKFKAFCAAEKSEKARTKNLELADKFFNDLENKQDV</sequence>